<evidence type="ECO:0000313" key="2">
    <source>
        <dbReference type="Proteomes" id="UP000050280"/>
    </source>
</evidence>
<name>A0A0P7ARI2_9FLAO</name>
<organism evidence="1 2">
    <name type="scientific">Croceitalea dokdonensis DOKDO 023</name>
    <dbReference type="NCBI Taxonomy" id="1300341"/>
    <lineage>
        <taxon>Bacteria</taxon>
        <taxon>Pseudomonadati</taxon>
        <taxon>Bacteroidota</taxon>
        <taxon>Flavobacteriia</taxon>
        <taxon>Flavobacteriales</taxon>
        <taxon>Flavobacteriaceae</taxon>
        <taxon>Croceitalea</taxon>
    </lineage>
</organism>
<accession>A0A0P7ARI2</accession>
<protein>
    <submittedName>
        <fullName evidence="1">Uncharacterized protein</fullName>
    </submittedName>
</protein>
<gene>
    <name evidence="1" type="ORF">I595_3544</name>
</gene>
<keyword evidence="2" id="KW-1185">Reference proteome</keyword>
<dbReference type="Proteomes" id="UP000050280">
    <property type="component" value="Unassembled WGS sequence"/>
</dbReference>
<comment type="caution">
    <text evidence="1">The sequence shown here is derived from an EMBL/GenBank/DDBJ whole genome shotgun (WGS) entry which is preliminary data.</text>
</comment>
<sequence>MGIFIGLAKRVNDYLVCLHITFFSSLERLLASPKVIYPSI</sequence>
<proteinExistence type="predicted"/>
<dbReference type="AlphaFoldDB" id="A0A0P7ARI2"/>
<evidence type="ECO:0000313" key="1">
    <source>
        <dbReference type="EMBL" id="KPM30383.1"/>
    </source>
</evidence>
<dbReference type="EMBL" id="LDJX01000010">
    <property type="protein sequence ID" value="KPM30383.1"/>
    <property type="molecule type" value="Genomic_DNA"/>
</dbReference>
<dbReference type="STRING" id="1300341.I595_3544"/>
<reference evidence="1 2" key="1">
    <citation type="submission" date="2015-09" db="EMBL/GenBank/DDBJ databases">
        <title>Genome sequence of the marine flavobacterium Croceitalea dokdonensis DOKDO 023 that contains proton- and sodium-pumping rhodopsins.</title>
        <authorList>
            <person name="Kwon S.-K."/>
            <person name="Lee H.K."/>
            <person name="Kwak M.-J."/>
            <person name="Kim J.F."/>
        </authorList>
    </citation>
    <scope>NUCLEOTIDE SEQUENCE [LARGE SCALE GENOMIC DNA]</scope>
    <source>
        <strain evidence="1 2">DOKDO 023</strain>
    </source>
</reference>